<dbReference type="EMBL" id="JAXIVU010000008">
    <property type="protein sequence ID" value="MDY7219442.1"/>
    <property type="molecule type" value="Genomic_DNA"/>
</dbReference>
<dbReference type="SUPFAM" id="SSF48452">
    <property type="entry name" value="TPR-like"/>
    <property type="match status" value="1"/>
</dbReference>
<comment type="caution">
    <text evidence="1">The sequence shown here is derived from an EMBL/GenBank/DDBJ whole genome shotgun (WGS) entry which is preliminary data.</text>
</comment>
<evidence type="ECO:0008006" key="3">
    <source>
        <dbReference type="Google" id="ProtNLM"/>
    </source>
</evidence>
<evidence type="ECO:0000313" key="2">
    <source>
        <dbReference type="Proteomes" id="UP001294570"/>
    </source>
</evidence>
<dbReference type="InterPro" id="IPR011990">
    <property type="entry name" value="TPR-like_helical_dom_sf"/>
</dbReference>
<sequence length="250" mass="28061">MSSKSQKYALAKPAQSILCLLVIVLGLSIVVLGSRLFMANLHQYRASSFLSDWEEKREVPSDQAWQVAQQAIEQAIAWYPGANAAYYEQLGYMWQWRGYSPNTPLANREESQQHAIAAFRQALSIRPTWPYAWTGLAYGKMTAGEYDQEFRHAMLQAVHYGPTRIGINRRVAEIGLISWPYLDHTLQALTLEQAGYTARYGRSNRTQLFNIAAEVGRVELLCDSLQDGFKPCAPLPEADSAQPSPSTSVQ</sequence>
<proteinExistence type="predicted"/>
<gene>
    <name evidence="1" type="ORF">TOI97_07660</name>
</gene>
<evidence type="ECO:0000313" key="1">
    <source>
        <dbReference type="EMBL" id="MDY7219442.1"/>
    </source>
</evidence>
<dbReference type="Gene3D" id="1.25.40.10">
    <property type="entry name" value="Tetratricopeptide repeat domain"/>
    <property type="match status" value="1"/>
</dbReference>
<name>A0ABU5GR30_9GAMM</name>
<accession>A0ABU5GR30</accession>
<keyword evidence="2" id="KW-1185">Reference proteome</keyword>
<dbReference type="Proteomes" id="UP001294570">
    <property type="component" value="Unassembled WGS sequence"/>
</dbReference>
<protein>
    <recommendedName>
        <fullName evidence="3">Tetratricopeptide repeat-containing protein</fullName>
    </recommendedName>
</protein>
<reference evidence="1 2" key="1">
    <citation type="submission" date="2023-12" db="EMBL/GenBank/DDBJ databases">
        <title>Denitrificimonas halotolerans sp. nov.,a novel species isolated from landfill leachate.</title>
        <authorList>
            <person name="Wang S."/>
        </authorList>
    </citation>
    <scope>NUCLEOTIDE SEQUENCE [LARGE SCALE GENOMIC DNA]</scope>
    <source>
        <strain evidence="1 2">JX-1</strain>
    </source>
</reference>
<dbReference type="RefSeq" id="WP_321553533.1">
    <property type="nucleotide sequence ID" value="NZ_JAXIVU010000008.1"/>
</dbReference>
<organism evidence="1 2">
    <name type="scientific">Denitrificimonas halotolerans</name>
    <dbReference type="NCBI Taxonomy" id="3098930"/>
    <lineage>
        <taxon>Bacteria</taxon>
        <taxon>Pseudomonadati</taxon>
        <taxon>Pseudomonadota</taxon>
        <taxon>Gammaproteobacteria</taxon>
        <taxon>Pseudomonadales</taxon>
        <taxon>Pseudomonadaceae</taxon>
        <taxon>Denitrificimonas</taxon>
    </lineage>
</organism>